<organism evidence="5 6">
    <name type="scientific">Kouleothrix aurantiaca</name>
    <dbReference type="NCBI Taxonomy" id="186479"/>
    <lineage>
        <taxon>Bacteria</taxon>
        <taxon>Bacillati</taxon>
        <taxon>Chloroflexota</taxon>
        <taxon>Chloroflexia</taxon>
        <taxon>Chloroflexales</taxon>
        <taxon>Roseiflexineae</taxon>
        <taxon>Roseiflexaceae</taxon>
        <taxon>Kouleothrix</taxon>
    </lineage>
</organism>
<evidence type="ECO:0000256" key="2">
    <source>
        <dbReference type="ARBA" id="ARBA00023125"/>
    </source>
</evidence>
<gene>
    <name evidence="5" type="ORF">SE17_00955</name>
</gene>
<evidence type="ECO:0000256" key="1">
    <source>
        <dbReference type="ARBA" id="ARBA00023015"/>
    </source>
</evidence>
<dbReference type="PROSITE" id="PS50987">
    <property type="entry name" value="HTH_ARSR_2"/>
    <property type="match status" value="1"/>
</dbReference>
<comment type="caution">
    <text evidence="5">The sequence shown here is derived from an EMBL/GenBank/DDBJ whole genome shotgun (WGS) entry which is preliminary data.</text>
</comment>
<name>A0A0P9FNJ4_9CHLR</name>
<sequence length="124" mass="13818">MTTAAVLPDQPSTSTQSDTAAQLLARVFAGMSDPTRLRILLLLLEREHNVSELVEAVGTSQGRVSMHLQCLRWCGFVTSERRGKFVYYRVCDPRVRELIKLAQDMVVLHGEQLATCSVLNTANE</sequence>
<dbReference type="InterPro" id="IPR011991">
    <property type="entry name" value="ArsR-like_HTH"/>
</dbReference>
<dbReference type="Gene3D" id="1.10.10.10">
    <property type="entry name" value="Winged helix-like DNA-binding domain superfamily/Winged helix DNA-binding domain"/>
    <property type="match status" value="1"/>
</dbReference>
<dbReference type="EMBL" id="LJCR01000009">
    <property type="protein sequence ID" value="KPV54874.1"/>
    <property type="molecule type" value="Genomic_DNA"/>
</dbReference>
<evidence type="ECO:0000313" key="6">
    <source>
        <dbReference type="Proteomes" id="UP000050509"/>
    </source>
</evidence>
<dbReference type="PRINTS" id="PR00778">
    <property type="entry name" value="HTHARSR"/>
</dbReference>
<dbReference type="InterPro" id="IPR036390">
    <property type="entry name" value="WH_DNA-bd_sf"/>
</dbReference>
<reference evidence="5 6" key="1">
    <citation type="submission" date="2015-09" db="EMBL/GenBank/DDBJ databases">
        <title>Draft genome sequence of Kouleothrix aurantiaca JCM 19913.</title>
        <authorList>
            <person name="Hemp J."/>
        </authorList>
    </citation>
    <scope>NUCLEOTIDE SEQUENCE [LARGE SCALE GENOMIC DNA]</scope>
    <source>
        <strain evidence="5 6">COM-B</strain>
    </source>
</reference>
<dbReference type="CDD" id="cd00090">
    <property type="entry name" value="HTH_ARSR"/>
    <property type="match status" value="1"/>
</dbReference>
<dbReference type="SMART" id="SM00418">
    <property type="entry name" value="HTH_ARSR"/>
    <property type="match status" value="1"/>
</dbReference>
<dbReference type="Pfam" id="PF01022">
    <property type="entry name" value="HTH_5"/>
    <property type="match status" value="1"/>
</dbReference>
<keyword evidence="2" id="KW-0238">DNA-binding</keyword>
<feature type="domain" description="HTH arsR-type" evidence="4">
    <location>
        <begin position="16"/>
        <end position="110"/>
    </location>
</feature>
<dbReference type="PANTHER" id="PTHR33154:SF18">
    <property type="entry name" value="ARSENICAL RESISTANCE OPERON REPRESSOR"/>
    <property type="match status" value="1"/>
</dbReference>
<dbReference type="AlphaFoldDB" id="A0A0P9FNJ4"/>
<dbReference type="PANTHER" id="PTHR33154">
    <property type="entry name" value="TRANSCRIPTIONAL REGULATOR, ARSR FAMILY"/>
    <property type="match status" value="1"/>
</dbReference>
<dbReference type="SUPFAM" id="SSF46785">
    <property type="entry name" value="Winged helix' DNA-binding domain"/>
    <property type="match status" value="1"/>
</dbReference>
<evidence type="ECO:0000256" key="3">
    <source>
        <dbReference type="ARBA" id="ARBA00023163"/>
    </source>
</evidence>
<proteinExistence type="predicted"/>
<dbReference type="InterPro" id="IPR001845">
    <property type="entry name" value="HTH_ArsR_DNA-bd_dom"/>
</dbReference>
<keyword evidence="3" id="KW-0804">Transcription</keyword>
<keyword evidence="6" id="KW-1185">Reference proteome</keyword>
<dbReference type="NCBIfam" id="NF033788">
    <property type="entry name" value="HTH_metalloreg"/>
    <property type="match status" value="1"/>
</dbReference>
<evidence type="ECO:0000259" key="4">
    <source>
        <dbReference type="PROSITE" id="PS50987"/>
    </source>
</evidence>
<dbReference type="GO" id="GO:0003700">
    <property type="term" value="F:DNA-binding transcription factor activity"/>
    <property type="evidence" value="ECO:0007669"/>
    <property type="project" value="InterPro"/>
</dbReference>
<dbReference type="GO" id="GO:0003677">
    <property type="term" value="F:DNA binding"/>
    <property type="evidence" value="ECO:0007669"/>
    <property type="project" value="UniProtKB-KW"/>
</dbReference>
<dbReference type="Proteomes" id="UP000050509">
    <property type="component" value="Unassembled WGS sequence"/>
</dbReference>
<keyword evidence="1" id="KW-0805">Transcription regulation</keyword>
<protein>
    <recommendedName>
        <fullName evidence="4">HTH arsR-type domain-containing protein</fullName>
    </recommendedName>
</protein>
<evidence type="ECO:0000313" key="5">
    <source>
        <dbReference type="EMBL" id="KPV54874.1"/>
    </source>
</evidence>
<dbReference type="InterPro" id="IPR051081">
    <property type="entry name" value="HTH_MetalResp_TranReg"/>
</dbReference>
<accession>A0A0P9FNJ4</accession>
<dbReference type="InterPro" id="IPR036388">
    <property type="entry name" value="WH-like_DNA-bd_sf"/>
</dbReference>